<dbReference type="PANTHER" id="PTHR11404">
    <property type="entry name" value="SUPEROXIDE DISMUTASE 2"/>
    <property type="match status" value="1"/>
</dbReference>
<gene>
    <name evidence="9" type="ORF">CLV71_115203</name>
</gene>
<evidence type="ECO:0000313" key="10">
    <source>
        <dbReference type="Proteomes" id="UP000294927"/>
    </source>
</evidence>
<keyword evidence="3 5" id="KW-0479">Metal-binding</keyword>
<keyword evidence="10" id="KW-1185">Reference proteome</keyword>
<feature type="binding site" evidence="5">
    <location>
        <position position="161"/>
    </location>
    <ligand>
        <name>Mn(2+)</name>
        <dbReference type="ChEBI" id="CHEBI:29035"/>
    </ligand>
</feature>
<evidence type="ECO:0000259" key="8">
    <source>
        <dbReference type="Pfam" id="PF02777"/>
    </source>
</evidence>
<dbReference type="InterPro" id="IPR019833">
    <property type="entry name" value="Mn/Fe_SOD_BS"/>
</dbReference>
<dbReference type="EC" id="1.15.1.1" evidence="2 6"/>
<dbReference type="GO" id="GO:0046872">
    <property type="term" value="F:metal ion binding"/>
    <property type="evidence" value="ECO:0007669"/>
    <property type="project" value="UniProtKB-KW"/>
</dbReference>
<evidence type="ECO:0000256" key="6">
    <source>
        <dbReference type="RuleBase" id="RU000414"/>
    </source>
</evidence>
<dbReference type="RefSeq" id="WP_133906947.1">
    <property type="nucleotide sequence ID" value="NZ_SOCP01000015.1"/>
</dbReference>
<feature type="domain" description="Manganese/iron superoxide dismutase N-terminal" evidence="7">
    <location>
        <begin position="4"/>
        <end position="85"/>
    </location>
</feature>
<dbReference type="PIRSF" id="PIRSF000349">
    <property type="entry name" value="SODismutase"/>
    <property type="match status" value="1"/>
</dbReference>
<dbReference type="Pfam" id="PF02777">
    <property type="entry name" value="Sod_Fe_C"/>
    <property type="match status" value="1"/>
</dbReference>
<evidence type="ECO:0000256" key="3">
    <source>
        <dbReference type="ARBA" id="ARBA00022723"/>
    </source>
</evidence>
<dbReference type="InterPro" id="IPR036314">
    <property type="entry name" value="SOD_C_sf"/>
</dbReference>
<reference evidence="9 10" key="1">
    <citation type="submission" date="2019-03" db="EMBL/GenBank/DDBJ databases">
        <title>Genomic Encyclopedia of Archaeal and Bacterial Type Strains, Phase II (KMG-II): from individual species to whole genera.</title>
        <authorList>
            <person name="Goeker M."/>
        </authorList>
    </citation>
    <scope>NUCLEOTIDE SEQUENCE [LARGE SCALE GENOMIC DNA]</scope>
    <source>
        <strain evidence="9 10">DSM 45499</strain>
    </source>
</reference>
<keyword evidence="4 6" id="KW-0560">Oxidoreductase</keyword>
<dbReference type="InterPro" id="IPR050265">
    <property type="entry name" value="Fe/Mn_Superoxide_Dismutase"/>
</dbReference>
<dbReference type="PANTHER" id="PTHR11404:SF6">
    <property type="entry name" value="SUPEROXIDE DISMUTASE [MN], MITOCHONDRIAL"/>
    <property type="match status" value="1"/>
</dbReference>
<evidence type="ECO:0000259" key="7">
    <source>
        <dbReference type="Pfam" id="PF00081"/>
    </source>
</evidence>
<evidence type="ECO:0000256" key="5">
    <source>
        <dbReference type="PIRSR" id="PIRSR000349-1"/>
    </source>
</evidence>
<dbReference type="SUPFAM" id="SSF46609">
    <property type="entry name" value="Fe,Mn superoxide dismutase (SOD), N-terminal domain"/>
    <property type="match status" value="1"/>
</dbReference>
<feature type="binding site" evidence="5">
    <location>
        <position position="29"/>
    </location>
    <ligand>
        <name>Mn(2+)</name>
        <dbReference type="ChEBI" id="CHEBI:29035"/>
    </ligand>
</feature>
<name>A0A4R7V335_9PSEU</name>
<comment type="caution">
    <text evidence="9">The sequence shown here is derived from an EMBL/GenBank/DDBJ whole genome shotgun (WGS) entry which is preliminary data.</text>
</comment>
<dbReference type="EMBL" id="SOCP01000015">
    <property type="protein sequence ID" value="TDV43739.1"/>
    <property type="molecule type" value="Genomic_DNA"/>
</dbReference>
<feature type="binding site" evidence="5">
    <location>
        <position position="165"/>
    </location>
    <ligand>
        <name>Mn(2+)</name>
        <dbReference type="ChEBI" id="CHEBI:29035"/>
    </ligand>
</feature>
<dbReference type="GO" id="GO:0004784">
    <property type="term" value="F:superoxide dismutase activity"/>
    <property type="evidence" value="ECO:0007669"/>
    <property type="project" value="UniProtKB-EC"/>
</dbReference>
<dbReference type="Gene3D" id="1.10.287.990">
    <property type="entry name" value="Fe,Mn superoxide dismutase (SOD) domain"/>
    <property type="match status" value="1"/>
</dbReference>
<comment type="function">
    <text evidence="6">Destroys radicals which are normally produced within the cells and which are toxic to biological systems.</text>
</comment>
<protein>
    <recommendedName>
        <fullName evidence="2 6">Superoxide dismutase</fullName>
        <ecNumber evidence="2 6">1.15.1.1</ecNumber>
    </recommendedName>
</protein>
<evidence type="ECO:0000313" key="9">
    <source>
        <dbReference type="EMBL" id="TDV43739.1"/>
    </source>
</evidence>
<dbReference type="OrthoDB" id="9803125at2"/>
<dbReference type="AlphaFoldDB" id="A0A4R7V335"/>
<comment type="similarity">
    <text evidence="1 6">Belongs to the iron/manganese superoxide dismutase family.</text>
</comment>
<feature type="binding site" evidence="5">
    <location>
        <position position="77"/>
    </location>
    <ligand>
        <name>Mn(2+)</name>
        <dbReference type="ChEBI" id="CHEBI:29035"/>
    </ligand>
</feature>
<dbReference type="FunFam" id="3.55.40.20:FF:000004">
    <property type="entry name" value="Superoxide dismutase [Fe]"/>
    <property type="match status" value="1"/>
</dbReference>
<feature type="domain" description="Manganese/iron superoxide dismutase C-terminal" evidence="8">
    <location>
        <begin position="92"/>
        <end position="194"/>
    </location>
</feature>
<dbReference type="PRINTS" id="PR01703">
    <property type="entry name" value="MNSODISMTASE"/>
</dbReference>
<evidence type="ECO:0000256" key="2">
    <source>
        <dbReference type="ARBA" id="ARBA00012682"/>
    </source>
</evidence>
<evidence type="ECO:0000256" key="4">
    <source>
        <dbReference type="ARBA" id="ARBA00023002"/>
    </source>
</evidence>
<dbReference type="Pfam" id="PF00081">
    <property type="entry name" value="Sod_Fe_N"/>
    <property type="match status" value="1"/>
</dbReference>
<comment type="catalytic activity">
    <reaction evidence="6">
        <text>2 superoxide + 2 H(+) = H2O2 + O2</text>
        <dbReference type="Rhea" id="RHEA:20696"/>
        <dbReference type="ChEBI" id="CHEBI:15378"/>
        <dbReference type="ChEBI" id="CHEBI:15379"/>
        <dbReference type="ChEBI" id="CHEBI:16240"/>
        <dbReference type="ChEBI" id="CHEBI:18421"/>
        <dbReference type="EC" id="1.15.1.1"/>
    </reaction>
</comment>
<organism evidence="9 10">
    <name type="scientific">Actinophytocola oryzae</name>
    <dbReference type="NCBI Taxonomy" id="502181"/>
    <lineage>
        <taxon>Bacteria</taxon>
        <taxon>Bacillati</taxon>
        <taxon>Actinomycetota</taxon>
        <taxon>Actinomycetes</taxon>
        <taxon>Pseudonocardiales</taxon>
        <taxon>Pseudonocardiaceae</taxon>
    </lineage>
</organism>
<dbReference type="Gene3D" id="3.55.40.20">
    <property type="entry name" value="Iron/manganese superoxide dismutase, C-terminal domain"/>
    <property type="match status" value="1"/>
</dbReference>
<evidence type="ECO:0000256" key="1">
    <source>
        <dbReference type="ARBA" id="ARBA00008714"/>
    </source>
</evidence>
<proteinExistence type="inferred from homology"/>
<dbReference type="InterPro" id="IPR019831">
    <property type="entry name" value="Mn/Fe_SOD_N"/>
</dbReference>
<dbReference type="InterPro" id="IPR001189">
    <property type="entry name" value="Mn/Fe_SOD"/>
</dbReference>
<dbReference type="InterPro" id="IPR036324">
    <property type="entry name" value="Mn/Fe_SOD_N_sf"/>
</dbReference>
<sequence length="210" mass="23408">MTVQYVLPDMPYDYGALEPAITGEILELHHSKHHAAYVKGANDTLERLSETREAGDYSGLVGLEKTFAFNLSGHVLHTIFWDNLSPDGGDRPDGELAAAIDEHFGSFDAFSKQLSTATASVQGSGWGVLAWEPLSQRLVVEQLYDHHGNVGMNTTPILVFDAWEHAYYLQYRNVRPDYVQKLWNLVNWTDVTHRFDAARAGHLGVNAPAK</sequence>
<dbReference type="Proteomes" id="UP000294927">
    <property type="component" value="Unassembled WGS sequence"/>
</dbReference>
<dbReference type="PROSITE" id="PS00088">
    <property type="entry name" value="SOD_MN"/>
    <property type="match status" value="1"/>
</dbReference>
<accession>A0A4R7V335</accession>
<dbReference type="InterPro" id="IPR019832">
    <property type="entry name" value="Mn/Fe_SOD_C"/>
</dbReference>
<dbReference type="SUPFAM" id="SSF54719">
    <property type="entry name" value="Fe,Mn superoxide dismutase (SOD), C-terminal domain"/>
    <property type="match status" value="1"/>
</dbReference>
<dbReference type="FunFam" id="1.10.287.990:FF:000001">
    <property type="entry name" value="Superoxide dismutase"/>
    <property type="match status" value="1"/>
</dbReference>